<dbReference type="GO" id="GO:0008234">
    <property type="term" value="F:cysteine-type peptidase activity"/>
    <property type="evidence" value="ECO:0007669"/>
    <property type="project" value="UniProtKB-KW"/>
</dbReference>
<evidence type="ECO:0000259" key="7">
    <source>
        <dbReference type="PROSITE" id="PS51935"/>
    </source>
</evidence>
<gene>
    <name evidence="8" type="ORF">CGZ93_02645</name>
</gene>
<dbReference type="InterPro" id="IPR000064">
    <property type="entry name" value="NLP_P60_dom"/>
</dbReference>
<evidence type="ECO:0000256" key="4">
    <source>
        <dbReference type="ARBA" id="ARBA00022807"/>
    </source>
</evidence>
<keyword evidence="2" id="KW-0645">Protease</keyword>
<proteinExistence type="inferred from homology"/>
<dbReference type="PROSITE" id="PS51935">
    <property type="entry name" value="NLPC_P60"/>
    <property type="match status" value="1"/>
</dbReference>
<evidence type="ECO:0000256" key="3">
    <source>
        <dbReference type="ARBA" id="ARBA00022801"/>
    </source>
</evidence>
<name>A0A255HA75_9ACTN</name>
<dbReference type="PANTHER" id="PTHR47053:SF1">
    <property type="entry name" value="MUREIN DD-ENDOPEPTIDASE MEPH-RELATED"/>
    <property type="match status" value="1"/>
</dbReference>
<dbReference type="GO" id="GO:0006508">
    <property type="term" value="P:proteolysis"/>
    <property type="evidence" value="ECO:0007669"/>
    <property type="project" value="UniProtKB-KW"/>
</dbReference>
<dbReference type="EMBL" id="NMVQ01000002">
    <property type="protein sequence ID" value="OYO24720.1"/>
    <property type="molecule type" value="Genomic_DNA"/>
</dbReference>
<feature type="domain" description="NlpC/P60" evidence="7">
    <location>
        <begin position="267"/>
        <end position="381"/>
    </location>
</feature>
<evidence type="ECO:0000256" key="2">
    <source>
        <dbReference type="ARBA" id="ARBA00022670"/>
    </source>
</evidence>
<evidence type="ECO:0000256" key="5">
    <source>
        <dbReference type="SAM" id="Coils"/>
    </source>
</evidence>
<protein>
    <recommendedName>
        <fullName evidence="7">NlpC/P60 domain-containing protein</fullName>
    </recommendedName>
</protein>
<feature type="compositionally biased region" description="Low complexity" evidence="6">
    <location>
        <begin position="196"/>
        <end position="251"/>
    </location>
</feature>
<keyword evidence="4" id="KW-0788">Thiol protease</keyword>
<reference evidence="8 9" key="1">
    <citation type="submission" date="2017-07" db="EMBL/GenBank/DDBJ databases">
        <title>Draft whole genome sequences of clinical Proprionibacteriaceae strains.</title>
        <authorList>
            <person name="Bernier A.-M."/>
            <person name="Bernard K."/>
            <person name="Domingo M.-C."/>
        </authorList>
    </citation>
    <scope>NUCLEOTIDE SEQUENCE [LARGE SCALE GENOMIC DNA]</scope>
    <source>
        <strain evidence="8 9">NML 130396</strain>
    </source>
</reference>
<evidence type="ECO:0000256" key="1">
    <source>
        <dbReference type="ARBA" id="ARBA00007074"/>
    </source>
</evidence>
<dbReference type="Proteomes" id="UP000216311">
    <property type="component" value="Unassembled WGS sequence"/>
</dbReference>
<comment type="similarity">
    <text evidence="1">Belongs to the peptidase C40 family.</text>
</comment>
<dbReference type="Pfam" id="PF00877">
    <property type="entry name" value="NLPC_P60"/>
    <property type="match status" value="1"/>
</dbReference>
<keyword evidence="3" id="KW-0378">Hydrolase</keyword>
<dbReference type="PANTHER" id="PTHR47053">
    <property type="entry name" value="MUREIN DD-ENDOPEPTIDASE MEPH-RELATED"/>
    <property type="match status" value="1"/>
</dbReference>
<accession>A0A255HA75</accession>
<sequence>MVATGAPQVALADPDAVAKAKATVESLSMEAAALDQEALGAQEQLDSASKRLKNREADMTAQTTKVDRMRSQVGQVALAQFQNRSLSPTTQVVLRSDSDSFLSEYSTIQQVSNNQNSTLQEFQTQQANLADMKRGAAADVDTIDKSTKALKKAREDSEKKVAEAQKVLNRLTAEERARLAEEQAREAREAQERAEQAAQQASNNDTSAAGRRSTASATPSVRPSTSATPKASTSATPKASASATPKSTRSPNASAPQAEPAPVANASGRGGAAIGFARAQLGKPYIYGGTGPSGYDCSGLTMAAYKAAGVSIPRTSQAQYAGAGSQIPISSVQPGDLVFYGDLSHVAIYVGGGQVIHAPNSTTVVKYAPLTGRYTKAVRVG</sequence>
<dbReference type="AlphaFoldDB" id="A0A255HA75"/>
<dbReference type="InterPro" id="IPR038765">
    <property type="entry name" value="Papain-like_cys_pep_sf"/>
</dbReference>
<organism evidence="8 9">
    <name type="scientific">Enemella dayhoffiae</name>
    <dbReference type="NCBI Taxonomy" id="2016507"/>
    <lineage>
        <taxon>Bacteria</taxon>
        <taxon>Bacillati</taxon>
        <taxon>Actinomycetota</taxon>
        <taxon>Actinomycetes</taxon>
        <taxon>Propionibacteriales</taxon>
        <taxon>Propionibacteriaceae</taxon>
        <taxon>Enemella</taxon>
    </lineage>
</organism>
<dbReference type="Gene3D" id="6.10.250.3150">
    <property type="match status" value="1"/>
</dbReference>
<feature type="coiled-coil region" evidence="5">
    <location>
        <begin position="17"/>
        <end position="51"/>
    </location>
</feature>
<evidence type="ECO:0000256" key="6">
    <source>
        <dbReference type="SAM" id="MobiDB-lite"/>
    </source>
</evidence>
<keyword evidence="9" id="KW-1185">Reference proteome</keyword>
<dbReference type="InterPro" id="IPR051202">
    <property type="entry name" value="Peptidase_C40"/>
</dbReference>
<feature type="region of interest" description="Disordered" evidence="6">
    <location>
        <begin position="178"/>
        <end position="266"/>
    </location>
</feature>
<evidence type="ECO:0000313" key="8">
    <source>
        <dbReference type="EMBL" id="OYO24720.1"/>
    </source>
</evidence>
<evidence type="ECO:0000313" key="9">
    <source>
        <dbReference type="Proteomes" id="UP000216311"/>
    </source>
</evidence>
<feature type="compositionally biased region" description="Basic and acidic residues" evidence="6">
    <location>
        <begin position="178"/>
        <end position="195"/>
    </location>
</feature>
<dbReference type="Gene3D" id="3.90.1720.10">
    <property type="entry name" value="endopeptidase domain like (from Nostoc punctiforme)"/>
    <property type="match status" value="1"/>
</dbReference>
<dbReference type="SUPFAM" id="SSF54001">
    <property type="entry name" value="Cysteine proteinases"/>
    <property type="match status" value="1"/>
</dbReference>
<keyword evidence="5" id="KW-0175">Coiled coil</keyword>
<comment type="caution">
    <text evidence="8">The sequence shown here is derived from an EMBL/GenBank/DDBJ whole genome shotgun (WGS) entry which is preliminary data.</text>
</comment>